<evidence type="ECO:0000313" key="1">
    <source>
        <dbReference type="EMBL" id="JAD32009.1"/>
    </source>
</evidence>
<organism evidence="1">
    <name type="scientific">Arundo donax</name>
    <name type="common">Giant reed</name>
    <name type="synonym">Donax arundinaceus</name>
    <dbReference type="NCBI Taxonomy" id="35708"/>
    <lineage>
        <taxon>Eukaryota</taxon>
        <taxon>Viridiplantae</taxon>
        <taxon>Streptophyta</taxon>
        <taxon>Embryophyta</taxon>
        <taxon>Tracheophyta</taxon>
        <taxon>Spermatophyta</taxon>
        <taxon>Magnoliopsida</taxon>
        <taxon>Liliopsida</taxon>
        <taxon>Poales</taxon>
        <taxon>Poaceae</taxon>
        <taxon>PACMAD clade</taxon>
        <taxon>Arundinoideae</taxon>
        <taxon>Arundineae</taxon>
        <taxon>Arundo</taxon>
    </lineage>
</organism>
<accession>A0A0A8YXZ5</accession>
<dbReference type="AlphaFoldDB" id="A0A0A8YXZ5"/>
<dbReference type="EMBL" id="GBRH01265886">
    <property type="protein sequence ID" value="JAD32009.1"/>
    <property type="molecule type" value="Transcribed_RNA"/>
</dbReference>
<reference evidence="1" key="1">
    <citation type="submission" date="2014-09" db="EMBL/GenBank/DDBJ databases">
        <authorList>
            <person name="Magalhaes I.L.F."/>
            <person name="Oliveira U."/>
            <person name="Santos F.R."/>
            <person name="Vidigal T.H.D.A."/>
            <person name="Brescovit A.D."/>
            <person name="Santos A.J."/>
        </authorList>
    </citation>
    <scope>NUCLEOTIDE SEQUENCE</scope>
    <source>
        <tissue evidence="1">Shoot tissue taken approximately 20 cm above the soil surface</tissue>
    </source>
</reference>
<name>A0A0A8YXZ5_ARUDO</name>
<protein>
    <submittedName>
        <fullName evidence="1">Uncharacterized protein</fullName>
    </submittedName>
</protein>
<sequence>MGGPHRQDPPGACRGSHTLGVSWHLAQLVQRALTFTGLHT</sequence>
<reference evidence="1" key="2">
    <citation type="journal article" date="2015" name="Data Brief">
        <title>Shoot transcriptome of the giant reed, Arundo donax.</title>
        <authorList>
            <person name="Barrero R.A."/>
            <person name="Guerrero F.D."/>
            <person name="Moolhuijzen P."/>
            <person name="Goolsby J.A."/>
            <person name="Tidwell J."/>
            <person name="Bellgard S.E."/>
            <person name="Bellgard M.I."/>
        </authorList>
    </citation>
    <scope>NUCLEOTIDE SEQUENCE</scope>
    <source>
        <tissue evidence="1">Shoot tissue taken approximately 20 cm above the soil surface</tissue>
    </source>
</reference>
<proteinExistence type="predicted"/>